<feature type="region of interest" description="Disordered" evidence="1">
    <location>
        <begin position="1"/>
        <end position="36"/>
    </location>
</feature>
<evidence type="ECO:0000256" key="1">
    <source>
        <dbReference type="SAM" id="MobiDB-lite"/>
    </source>
</evidence>
<proteinExistence type="predicted"/>
<sequence>ELHTREKMRGNVEFSRTKEIKSSSFGTSTEPQPRRAFISPDVSAHPIKCRYQAKIT</sequence>
<accession>A0ABV0ZTV9</accession>
<gene>
    <name evidence="2" type="ORF">AMECASPLE_039126</name>
</gene>
<name>A0ABV0ZTV9_9TELE</name>
<dbReference type="Proteomes" id="UP001469553">
    <property type="component" value="Unassembled WGS sequence"/>
</dbReference>
<dbReference type="EMBL" id="JAHRIP010073645">
    <property type="protein sequence ID" value="MEQ2309476.1"/>
    <property type="molecule type" value="Genomic_DNA"/>
</dbReference>
<evidence type="ECO:0000313" key="2">
    <source>
        <dbReference type="EMBL" id="MEQ2309476.1"/>
    </source>
</evidence>
<evidence type="ECO:0000313" key="3">
    <source>
        <dbReference type="Proteomes" id="UP001469553"/>
    </source>
</evidence>
<feature type="compositionally biased region" description="Basic and acidic residues" evidence="1">
    <location>
        <begin position="1"/>
        <end position="21"/>
    </location>
</feature>
<keyword evidence="3" id="KW-1185">Reference proteome</keyword>
<organism evidence="2 3">
    <name type="scientific">Ameca splendens</name>
    <dbReference type="NCBI Taxonomy" id="208324"/>
    <lineage>
        <taxon>Eukaryota</taxon>
        <taxon>Metazoa</taxon>
        <taxon>Chordata</taxon>
        <taxon>Craniata</taxon>
        <taxon>Vertebrata</taxon>
        <taxon>Euteleostomi</taxon>
        <taxon>Actinopterygii</taxon>
        <taxon>Neopterygii</taxon>
        <taxon>Teleostei</taxon>
        <taxon>Neoteleostei</taxon>
        <taxon>Acanthomorphata</taxon>
        <taxon>Ovalentaria</taxon>
        <taxon>Atherinomorphae</taxon>
        <taxon>Cyprinodontiformes</taxon>
        <taxon>Goodeidae</taxon>
        <taxon>Ameca</taxon>
    </lineage>
</organism>
<comment type="caution">
    <text evidence="2">The sequence shown here is derived from an EMBL/GenBank/DDBJ whole genome shotgun (WGS) entry which is preliminary data.</text>
</comment>
<reference evidence="2 3" key="1">
    <citation type="submission" date="2021-06" db="EMBL/GenBank/DDBJ databases">
        <authorList>
            <person name="Palmer J.M."/>
        </authorList>
    </citation>
    <scope>NUCLEOTIDE SEQUENCE [LARGE SCALE GENOMIC DNA]</scope>
    <source>
        <strain evidence="2 3">AS_MEX2019</strain>
        <tissue evidence="2">Muscle</tissue>
    </source>
</reference>
<feature type="non-terminal residue" evidence="2">
    <location>
        <position position="1"/>
    </location>
</feature>
<feature type="compositionally biased region" description="Polar residues" evidence="1">
    <location>
        <begin position="22"/>
        <end position="31"/>
    </location>
</feature>
<protein>
    <submittedName>
        <fullName evidence="2">Uncharacterized protein</fullName>
    </submittedName>
</protein>